<proteinExistence type="predicted"/>
<accession>G4TZ62</accession>
<feature type="region of interest" description="Disordered" evidence="1">
    <location>
        <begin position="176"/>
        <end position="202"/>
    </location>
</feature>
<evidence type="ECO:0000256" key="2">
    <source>
        <dbReference type="SAM" id="Phobius"/>
    </source>
</evidence>
<evidence type="ECO:0000256" key="1">
    <source>
        <dbReference type="SAM" id="MobiDB-lite"/>
    </source>
</evidence>
<keyword evidence="2" id="KW-0812">Transmembrane</keyword>
<keyword evidence="4" id="KW-1185">Reference proteome</keyword>
<evidence type="ECO:0000313" key="4">
    <source>
        <dbReference type="Proteomes" id="UP000007148"/>
    </source>
</evidence>
<keyword evidence="2" id="KW-1133">Transmembrane helix</keyword>
<keyword evidence="2" id="KW-0472">Membrane</keyword>
<organism evidence="3 4">
    <name type="scientific">Serendipita indica (strain DSM 11827)</name>
    <name type="common">Root endophyte fungus</name>
    <name type="synonym">Piriformospora indica</name>
    <dbReference type="NCBI Taxonomy" id="1109443"/>
    <lineage>
        <taxon>Eukaryota</taxon>
        <taxon>Fungi</taxon>
        <taxon>Dikarya</taxon>
        <taxon>Basidiomycota</taxon>
        <taxon>Agaricomycotina</taxon>
        <taxon>Agaricomycetes</taxon>
        <taxon>Sebacinales</taxon>
        <taxon>Serendipitaceae</taxon>
        <taxon>Serendipita</taxon>
    </lineage>
</organism>
<reference evidence="3 4" key="1">
    <citation type="journal article" date="2011" name="PLoS Pathog.">
        <title>Endophytic Life Strategies Decoded by Genome and Transcriptome Analyses of the Mutualistic Root Symbiont Piriformospora indica.</title>
        <authorList>
            <person name="Zuccaro A."/>
            <person name="Lahrmann U."/>
            <person name="Guldener U."/>
            <person name="Langen G."/>
            <person name="Pfiffi S."/>
            <person name="Biedenkopf D."/>
            <person name="Wong P."/>
            <person name="Samans B."/>
            <person name="Grimm C."/>
            <person name="Basiewicz M."/>
            <person name="Murat C."/>
            <person name="Martin F."/>
            <person name="Kogel K.H."/>
        </authorList>
    </citation>
    <scope>NUCLEOTIDE SEQUENCE [LARGE SCALE GENOMIC DNA]</scope>
    <source>
        <strain evidence="3 4">DSM 11827</strain>
    </source>
</reference>
<comment type="caution">
    <text evidence="3">The sequence shown here is derived from an EMBL/GenBank/DDBJ whole genome shotgun (WGS) entry which is preliminary data.</text>
</comment>
<protein>
    <submittedName>
        <fullName evidence="3">Uncharacterized protein</fullName>
    </submittedName>
</protein>
<dbReference type="EMBL" id="CAFZ01000863">
    <property type="protein sequence ID" value="CCA76605.1"/>
    <property type="molecule type" value="Genomic_DNA"/>
</dbReference>
<feature type="compositionally biased region" description="Polar residues" evidence="1">
    <location>
        <begin position="176"/>
        <end position="185"/>
    </location>
</feature>
<feature type="transmembrane region" description="Helical" evidence="2">
    <location>
        <begin position="86"/>
        <end position="105"/>
    </location>
</feature>
<sequence length="280" mass="31163">MVRYRRVGQPMVARQLLDVAHISPRSVALLESKTLCESLPVLIDPRRNDWSTLESLKGYFRLSSFALPPECITPAPDALGDDSSEWLIYCLLALLIHLIILIATFRRAGMPPVPVRPQEKPQPTSSALKDSMSEELIGEVDLLQQSLARFPPASTPITQDDDARHTSLSRWLDFTQDTNGPSFQRPNRIGHSLPSSSSHPIRLHDASPLYRSNIARNQAYGNPTTHTETQRASLPRQLVLVRHRDRAHSDESNYSNLSSPFGILPSQLASPSVGPVIIED</sequence>
<dbReference type="Proteomes" id="UP000007148">
    <property type="component" value="Unassembled WGS sequence"/>
</dbReference>
<dbReference type="HOGENOM" id="CLU_994385_0_0_1"/>
<evidence type="ECO:0000313" key="3">
    <source>
        <dbReference type="EMBL" id="CCA76605.1"/>
    </source>
</evidence>
<name>G4TZ62_SERID</name>
<gene>
    <name evidence="3" type="ORF">PIIN_10596</name>
</gene>
<dbReference type="InParanoid" id="G4TZ62"/>
<dbReference type="AlphaFoldDB" id="G4TZ62"/>